<comment type="cofactor">
    <cofactor evidence="17">
        <name>Mg(2+)</name>
        <dbReference type="ChEBI" id="CHEBI:18420"/>
    </cofactor>
</comment>
<evidence type="ECO:0000256" key="4">
    <source>
        <dbReference type="ARBA" id="ARBA00009524"/>
    </source>
</evidence>
<dbReference type="GO" id="GO:0046872">
    <property type="term" value="F:metal ion binding"/>
    <property type="evidence" value="ECO:0007669"/>
    <property type="project" value="UniProtKB-UniRule"/>
</dbReference>
<evidence type="ECO:0000256" key="14">
    <source>
        <dbReference type="ARBA" id="ARBA00025153"/>
    </source>
</evidence>
<comment type="similarity">
    <text evidence="18">Belongs to the NnrE/AIBP family.</text>
</comment>
<evidence type="ECO:0000256" key="15">
    <source>
        <dbReference type="ARBA" id="ARBA00048238"/>
    </source>
</evidence>
<dbReference type="EC" id="5.1.99.6" evidence="19"/>
<comment type="catalytic activity">
    <reaction evidence="15 17 19">
        <text>(6S)-NADHX + ADP = AMP + phosphate + NADH + H(+)</text>
        <dbReference type="Rhea" id="RHEA:32223"/>
        <dbReference type="ChEBI" id="CHEBI:15378"/>
        <dbReference type="ChEBI" id="CHEBI:43474"/>
        <dbReference type="ChEBI" id="CHEBI:57945"/>
        <dbReference type="ChEBI" id="CHEBI:64074"/>
        <dbReference type="ChEBI" id="CHEBI:456215"/>
        <dbReference type="ChEBI" id="CHEBI:456216"/>
        <dbReference type="EC" id="4.2.1.136"/>
    </reaction>
</comment>
<dbReference type="EMBL" id="WJNG01000011">
    <property type="protein sequence ID" value="MRH43628.1"/>
    <property type="molecule type" value="Genomic_DNA"/>
</dbReference>
<feature type="binding site" evidence="17">
    <location>
        <position position="443"/>
    </location>
    <ligand>
        <name>AMP</name>
        <dbReference type="ChEBI" id="CHEBI:456215"/>
    </ligand>
</feature>
<feature type="binding site" evidence="17">
    <location>
        <position position="444"/>
    </location>
    <ligand>
        <name>(6S)-NADPHX</name>
        <dbReference type="ChEBI" id="CHEBI:64076"/>
    </ligand>
</feature>
<evidence type="ECO:0000256" key="18">
    <source>
        <dbReference type="HAMAP-Rule" id="MF_01966"/>
    </source>
</evidence>
<evidence type="ECO:0000256" key="3">
    <source>
        <dbReference type="ARBA" id="ARBA00006001"/>
    </source>
</evidence>
<evidence type="ECO:0000256" key="5">
    <source>
        <dbReference type="ARBA" id="ARBA00022723"/>
    </source>
</evidence>
<dbReference type="InterPro" id="IPR029056">
    <property type="entry name" value="Ribokinase-like"/>
</dbReference>
<keyword evidence="8 17" id="KW-0521">NADP</keyword>
<dbReference type="Proteomes" id="UP000799092">
    <property type="component" value="Unassembled WGS sequence"/>
</dbReference>
<feature type="domain" description="YjeF N-terminal" evidence="21">
    <location>
        <begin position="9"/>
        <end position="216"/>
    </location>
</feature>
<comment type="catalytic activity">
    <reaction evidence="16 17 19">
        <text>(6S)-NADPHX + ADP = AMP + phosphate + NADPH + H(+)</text>
        <dbReference type="Rhea" id="RHEA:32235"/>
        <dbReference type="ChEBI" id="CHEBI:15378"/>
        <dbReference type="ChEBI" id="CHEBI:43474"/>
        <dbReference type="ChEBI" id="CHEBI:57783"/>
        <dbReference type="ChEBI" id="CHEBI:64076"/>
        <dbReference type="ChEBI" id="CHEBI:456215"/>
        <dbReference type="ChEBI" id="CHEBI:456216"/>
        <dbReference type="EC" id="4.2.1.136"/>
    </reaction>
</comment>
<dbReference type="SUPFAM" id="SSF64153">
    <property type="entry name" value="YjeF N-terminal domain-like"/>
    <property type="match status" value="1"/>
</dbReference>
<evidence type="ECO:0000313" key="22">
    <source>
        <dbReference type="EMBL" id="MRH43628.1"/>
    </source>
</evidence>
<comment type="similarity">
    <text evidence="17">Belongs to the NnrD/CARKD family.</text>
</comment>
<evidence type="ECO:0000256" key="11">
    <source>
        <dbReference type="ARBA" id="ARBA00023235"/>
    </source>
</evidence>
<keyword evidence="12 17" id="KW-0456">Lyase</keyword>
<dbReference type="Pfam" id="PF03853">
    <property type="entry name" value="YjeF_N"/>
    <property type="match status" value="1"/>
</dbReference>
<feature type="binding site" evidence="17">
    <location>
        <begin position="414"/>
        <end position="418"/>
    </location>
    <ligand>
        <name>AMP</name>
        <dbReference type="ChEBI" id="CHEBI:456215"/>
    </ligand>
</feature>
<keyword evidence="11 18" id="KW-0413">Isomerase</keyword>
<feature type="binding site" evidence="18">
    <location>
        <begin position="130"/>
        <end position="136"/>
    </location>
    <ligand>
        <name>(6S)-NADPHX</name>
        <dbReference type="ChEBI" id="CHEBI:64076"/>
    </ligand>
</feature>
<dbReference type="PANTHER" id="PTHR12592:SF0">
    <property type="entry name" value="ATP-DEPENDENT (S)-NAD(P)H-HYDRATE DEHYDRATASE"/>
    <property type="match status" value="1"/>
</dbReference>
<dbReference type="InterPro" id="IPR000631">
    <property type="entry name" value="CARKD"/>
</dbReference>
<dbReference type="InterPro" id="IPR004443">
    <property type="entry name" value="YjeF_N_dom"/>
</dbReference>
<comment type="catalytic activity">
    <reaction evidence="1 18 19">
        <text>(6R)-NADHX = (6S)-NADHX</text>
        <dbReference type="Rhea" id="RHEA:32215"/>
        <dbReference type="ChEBI" id="CHEBI:64074"/>
        <dbReference type="ChEBI" id="CHEBI:64075"/>
        <dbReference type="EC" id="5.1.99.6"/>
    </reaction>
</comment>
<comment type="subunit">
    <text evidence="17">Homotetramer.</text>
</comment>
<evidence type="ECO:0000256" key="16">
    <source>
        <dbReference type="ARBA" id="ARBA00049209"/>
    </source>
</evidence>
<keyword evidence="6 17" id="KW-0547">Nucleotide-binding</keyword>
<evidence type="ECO:0000256" key="7">
    <source>
        <dbReference type="ARBA" id="ARBA00022840"/>
    </source>
</evidence>
<dbReference type="PROSITE" id="PS51383">
    <property type="entry name" value="YJEF_C_3"/>
    <property type="match status" value="1"/>
</dbReference>
<evidence type="ECO:0000256" key="10">
    <source>
        <dbReference type="ARBA" id="ARBA00023027"/>
    </source>
</evidence>
<evidence type="ECO:0000256" key="13">
    <source>
        <dbReference type="ARBA" id="ARBA00023268"/>
    </source>
</evidence>
<organism evidence="22 23">
    <name type="scientific">Aquibacillus halophilus</name>
    <dbReference type="NCBI Taxonomy" id="930132"/>
    <lineage>
        <taxon>Bacteria</taxon>
        <taxon>Bacillati</taxon>
        <taxon>Bacillota</taxon>
        <taxon>Bacilli</taxon>
        <taxon>Bacillales</taxon>
        <taxon>Bacillaceae</taxon>
        <taxon>Aquibacillus</taxon>
    </lineage>
</organism>
<evidence type="ECO:0000256" key="19">
    <source>
        <dbReference type="PIRNR" id="PIRNR017184"/>
    </source>
</evidence>
<evidence type="ECO:0000256" key="12">
    <source>
        <dbReference type="ARBA" id="ARBA00023239"/>
    </source>
</evidence>
<dbReference type="GO" id="GO:0052855">
    <property type="term" value="F:ADP-dependent NAD(P)H-hydrate dehydratase activity"/>
    <property type="evidence" value="ECO:0007669"/>
    <property type="project" value="UniProtKB-UniRule"/>
</dbReference>
<gene>
    <name evidence="18" type="primary">nnrE</name>
    <name evidence="17" type="synonym">nnrD</name>
    <name evidence="22" type="ORF">GH741_13200</name>
</gene>
<comment type="function">
    <text evidence="14 19">Bifunctional enzyme that catalyzes the epimerization of the S- and R-forms of NAD(P)HX and the dehydration of the S-form of NAD(P)HX at the expense of ADP, which is converted to AMP. This allows the repair of both epimers of NAD(P)HX, a damaged form of NAD(P)H that is a result of enzymatic or heat-dependent hydration.</text>
</comment>
<feature type="binding site" evidence="18">
    <location>
        <position position="126"/>
    </location>
    <ligand>
        <name>K(+)</name>
        <dbReference type="ChEBI" id="CHEBI:29103"/>
    </ligand>
</feature>
<dbReference type="CDD" id="cd01171">
    <property type="entry name" value="YXKO-related"/>
    <property type="match status" value="1"/>
</dbReference>
<evidence type="ECO:0000256" key="9">
    <source>
        <dbReference type="ARBA" id="ARBA00022958"/>
    </source>
</evidence>
<reference evidence="22" key="1">
    <citation type="submission" date="2019-11" db="EMBL/GenBank/DDBJ databases">
        <authorList>
            <person name="Li J."/>
        </authorList>
    </citation>
    <scope>NUCLEOTIDE SEQUENCE</scope>
    <source>
        <strain evidence="22">B6B</strain>
    </source>
</reference>
<feature type="binding site" evidence="17">
    <location>
        <position position="377"/>
    </location>
    <ligand>
        <name>(6S)-NADPHX</name>
        <dbReference type="ChEBI" id="CHEBI:64076"/>
    </ligand>
</feature>
<feature type="binding site" evidence="18">
    <location>
        <position position="159"/>
    </location>
    <ligand>
        <name>(6S)-NADPHX</name>
        <dbReference type="ChEBI" id="CHEBI:64076"/>
    </ligand>
</feature>
<keyword evidence="13" id="KW-0511">Multifunctional enzyme</keyword>
<comment type="cofactor">
    <cofactor evidence="18 19">
        <name>K(+)</name>
        <dbReference type="ChEBI" id="CHEBI:29103"/>
    </cofactor>
    <text evidence="18 19">Binds 1 potassium ion per subunit.</text>
</comment>
<dbReference type="RefSeq" id="WP_338079429.1">
    <property type="nucleotide sequence ID" value="NZ_WJNG01000011.1"/>
</dbReference>
<protein>
    <recommendedName>
        <fullName evidence="19">Bifunctional NAD(P)H-hydrate repair enzyme</fullName>
    </recommendedName>
    <alternativeName>
        <fullName evidence="19">Nicotinamide nucleotide repair protein</fullName>
    </alternativeName>
    <domain>
        <recommendedName>
            <fullName evidence="19">ADP-dependent (S)-NAD(P)H-hydrate dehydratase</fullName>
            <ecNumber evidence="19">4.2.1.136</ecNumber>
        </recommendedName>
        <alternativeName>
            <fullName evidence="19">ADP-dependent NAD(P)HX dehydratase</fullName>
        </alternativeName>
    </domain>
    <domain>
        <recommendedName>
            <fullName evidence="19">NAD(P)H-hydrate epimerase</fullName>
            <ecNumber evidence="19">5.1.99.6</ecNumber>
        </recommendedName>
    </domain>
</protein>
<dbReference type="GO" id="GO:0046496">
    <property type="term" value="P:nicotinamide nucleotide metabolic process"/>
    <property type="evidence" value="ECO:0007669"/>
    <property type="project" value="UniProtKB-UniRule"/>
</dbReference>
<evidence type="ECO:0000313" key="23">
    <source>
        <dbReference type="Proteomes" id="UP000799092"/>
    </source>
</evidence>
<comment type="similarity">
    <text evidence="4 19">In the C-terminal section; belongs to the NnrD/CARKD family.</text>
</comment>
<feature type="binding site" evidence="18">
    <location>
        <position position="162"/>
    </location>
    <ligand>
        <name>K(+)</name>
        <dbReference type="ChEBI" id="CHEBI:29103"/>
    </ligand>
</feature>
<keyword evidence="9 18" id="KW-0630">Potassium</keyword>
<comment type="similarity">
    <text evidence="3 19">In the N-terminal section; belongs to the NnrE/AIBP family.</text>
</comment>
<evidence type="ECO:0000256" key="17">
    <source>
        <dbReference type="HAMAP-Rule" id="MF_01965"/>
    </source>
</evidence>
<keyword evidence="5 18" id="KW-0479">Metal-binding</keyword>
<dbReference type="NCBIfam" id="TIGR00197">
    <property type="entry name" value="yjeF_nterm"/>
    <property type="match status" value="1"/>
</dbReference>
<dbReference type="NCBIfam" id="TIGR00196">
    <property type="entry name" value="yjeF_cterm"/>
    <property type="match status" value="1"/>
</dbReference>
<dbReference type="Gene3D" id="3.40.50.10260">
    <property type="entry name" value="YjeF N-terminal domain"/>
    <property type="match status" value="1"/>
</dbReference>
<dbReference type="InterPro" id="IPR036652">
    <property type="entry name" value="YjeF_N_dom_sf"/>
</dbReference>
<comment type="caution">
    <text evidence="22">The sequence shown here is derived from an EMBL/GenBank/DDBJ whole genome shotgun (WGS) entry which is preliminary data.</text>
</comment>
<evidence type="ECO:0000256" key="1">
    <source>
        <dbReference type="ARBA" id="ARBA00000013"/>
    </source>
</evidence>
<keyword evidence="10 17" id="KW-0520">NAD</keyword>
<dbReference type="GO" id="GO:0005524">
    <property type="term" value="F:ATP binding"/>
    <property type="evidence" value="ECO:0007669"/>
    <property type="project" value="UniProtKB-UniRule"/>
</dbReference>
<dbReference type="EC" id="4.2.1.136" evidence="19"/>
<comment type="caution">
    <text evidence="17">Lacks conserved residue(s) required for the propagation of feature annotation.</text>
</comment>
<dbReference type="HAMAP" id="MF_01966">
    <property type="entry name" value="NADHX_epimerase"/>
    <property type="match status" value="1"/>
</dbReference>
<evidence type="ECO:0000256" key="2">
    <source>
        <dbReference type="ARBA" id="ARBA00000909"/>
    </source>
</evidence>
<dbReference type="PROSITE" id="PS01050">
    <property type="entry name" value="YJEF_C_2"/>
    <property type="match status" value="1"/>
</dbReference>
<dbReference type="PROSITE" id="PS51385">
    <property type="entry name" value="YJEF_N"/>
    <property type="match status" value="1"/>
</dbReference>
<keyword evidence="7 17" id="KW-0067">ATP-binding</keyword>
<evidence type="ECO:0000259" key="20">
    <source>
        <dbReference type="PROSITE" id="PS51383"/>
    </source>
</evidence>
<dbReference type="AlphaFoldDB" id="A0A6A8DD70"/>
<dbReference type="GO" id="GO:0110051">
    <property type="term" value="P:metabolite repair"/>
    <property type="evidence" value="ECO:0007669"/>
    <property type="project" value="TreeGrafter"/>
</dbReference>
<comment type="catalytic activity">
    <reaction evidence="2 18 19">
        <text>(6R)-NADPHX = (6S)-NADPHX</text>
        <dbReference type="Rhea" id="RHEA:32227"/>
        <dbReference type="ChEBI" id="CHEBI:64076"/>
        <dbReference type="ChEBI" id="CHEBI:64077"/>
        <dbReference type="EC" id="5.1.99.6"/>
    </reaction>
</comment>
<keyword evidence="23" id="KW-1185">Reference proteome</keyword>
<feature type="binding site" evidence="18">
    <location>
        <position position="58"/>
    </location>
    <ligand>
        <name>K(+)</name>
        <dbReference type="ChEBI" id="CHEBI:29103"/>
    </ligand>
</feature>
<name>A0A6A8DD70_9BACI</name>
<dbReference type="Pfam" id="PF01256">
    <property type="entry name" value="Carb_kinase"/>
    <property type="match status" value="1"/>
</dbReference>
<dbReference type="SUPFAM" id="SSF53613">
    <property type="entry name" value="Ribokinase-like"/>
    <property type="match status" value="1"/>
</dbReference>
<dbReference type="PIRSF" id="PIRSF017184">
    <property type="entry name" value="Nnr"/>
    <property type="match status" value="1"/>
</dbReference>
<dbReference type="HAMAP" id="MF_01965">
    <property type="entry name" value="NADHX_dehydratase"/>
    <property type="match status" value="1"/>
</dbReference>
<feature type="domain" description="YjeF C-terminal" evidence="20">
    <location>
        <begin position="225"/>
        <end position="504"/>
    </location>
</feature>
<dbReference type="InterPro" id="IPR017953">
    <property type="entry name" value="Carbohydrate_kinase_pred_CS"/>
</dbReference>
<sequence length="505" mass="54318">MHIVTANEMYEIDRFAIENAGVDGTILMENAGRAIAEKVVSLVKKSEEILVLVGSGNNGGDGFVIAKTLLNQGYKPTVLQLAANEKIKGAALYHKQLFINYGGTIQQLQASDEITVFLNNTDVVIDAMLGIGITGTLRPPFDQVIKAVNEVDKLTISVDIPSGVPADEGVLDFIGIEADYTFVIEEPKMSVFLEHCTAYYGNWSVVKIGLPHQAYANQIKRNTWVEQKVRTTLPSRDAFSHKGSHGRGLIIGGSRQMPGSVAMTALASLRAGSGLITIATVKEAISSIAQQCLEATFLPLASQEGVISERQQIDISTYDAIAIGMGMGRKKDTGLLTRKIVAKAKVPVLIDADGLYHISEELSVITNRKSPTILTPHFGEMAMLLDTTIQNVIAHPFSLAESFSRKHGVYLVLKGPNTIVSDPEGNQWVNTTGNAGLAKGGSGDVLSGILLAMIMQRQKMTEALSNGCFIHGKAADNLVVKKHSEQDLLATDVIKGLASVFRTFS</sequence>
<proteinExistence type="inferred from homology"/>
<comment type="function">
    <text evidence="18">Catalyzes the epimerization of the S- and R-forms of NAD(P)HX, a damaged form of NAD(P)H that is a result of enzymatic or heat-dependent hydration. This is a prerequisite for the S-specific NAD(P)H-hydrate dehydratase to allow the repair of both epimers of NAD(P)HX.</text>
</comment>
<feature type="binding site" evidence="18">
    <location>
        <begin position="57"/>
        <end position="61"/>
    </location>
    <ligand>
        <name>(6S)-NADPHX</name>
        <dbReference type="ChEBI" id="CHEBI:64076"/>
    </ligand>
</feature>
<accession>A0A6A8DD70</accession>
<evidence type="ECO:0000256" key="8">
    <source>
        <dbReference type="ARBA" id="ARBA00022857"/>
    </source>
</evidence>
<feature type="binding site" evidence="17">
    <location>
        <position position="326"/>
    </location>
    <ligand>
        <name>(6S)-NADPHX</name>
        <dbReference type="ChEBI" id="CHEBI:64076"/>
    </ligand>
</feature>
<dbReference type="PANTHER" id="PTHR12592">
    <property type="entry name" value="ATP-DEPENDENT (S)-NAD(P)H-HYDRATE DEHYDRATASE FAMILY MEMBER"/>
    <property type="match status" value="1"/>
</dbReference>
<dbReference type="GO" id="GO:0052856">
    <property type="term" value="F:NAD(P)HX epimerase activity"/>
    <property type="evidence" value="ECO:0007669"/>
    <property type="project" value="UniProtKB-UniRule"/>
</dbReference>
<dbReference type="Gene3D" id="3.40.1190.20">
    <property type="match status" value="1"/>
</dbReference>
<comment type="function">
    <text evidence="17">Catalyzes the dehydration of the S-form of NAD(P)HX at the expense of ADP, which is converted to AMP. Together with NAD(P)HX epimerase, which catalyzes the epimerization of the S- and R-forms, the enzyme allows the repair of both epimers of NAD(P)HX, a damaged form of NAD(P)H that is a result of enzymatic or heat-dependent hydration.</text>
</comment>
<evidence type="ECO:0000259" key="21">
    <source>
        <dbReference type="PROSITE" id="PS51385"/>
    </source>
</evidence>
<dbReference type="InterPro" id="IPR030677">
    <property type="entry name" value="Nnr"/>
</dbReference>
<evidence type="ECO:0000256" key="6">
    <source>
        <dbReference type="ARBA" id="ARBA00022741"/>
    </source>
</evidence>